<gene>
    <name evidence="2" type="ORF">FM037_20320</name>
</gene>
<keyword evidence="1" id="KW-0812">Transmembrane</keyword>
<protein>
    <submittedName>
        <fullName evidence="2">TM2 domain-containing protein</fullName>
    </submittedName>
</protein>
<organism evidence="2 3">
    <name type="scientific">Shewanella psychropiezotolerans</name>
    <dbReference type="NCBI Taxonomy" id="2593655"/>
    <lineage>
        <taxon>Bacteria</taxon>
        <taxon>Pseudomonadati</taxon>
        <taxon>Pseudomonadota</taxon>
        <taxon>Gammaproteobacteria</taxon>
        <taxon>Alteromonadales</taxon>
        <taxon>Shewanellaceae</taxon>
        <taxon>Shewanella</taxon>
    </lineage>
</organism>
<dbReference type="EMBL" id="CP041614">
    <property type="protein sequence ID" value="QDO86781.1"/>
    <property type="molecule type" value="Genomic_DNA"/>
</dbReference>
<keyword evidence="1" id="KW-1133">Transmembrane helix</keyword>
<keyword evidence="1" id="KW-0472">Membrane</keyword>
<name>A0ABX5XC09_9GAMM</name>
<sequence length="129" mass="14928">MSKQALVEQEEAIRLKVRQLSDEQRKHYHRLELKSIKDPDTYAVLNWCFIAGFHHFYLGKFVRGAVNSSLFILGLILLFCVEPPWIGLGIYGLVFLLELPQLLNAQNIIHQYNNQVMQACLTDILNEKS</sequence>
<evidence type="ECO:0000256" key="1">
    <source>
        <dbReference type="SAM" id="Phobius"/>
    </source>
</evidence>
<proteinExistence type="predicted"/>
<evidence type="ECO:0000313" key="2">
    <source>
        <dbReference type="EMBL" id="QDO86781.1"/>
    </source>
</evidence>
<dbReference type="Proteomes" id="UP000315947">
    <property type="component" value="Chromosome"/>
</dbReference>
<accession>A0ABX5XC09</accession>
<reference evidence="2 3" key="1">
    <citation type="submission" date="2019-07" db="EMBL/GenBank/DDBJ databases">
        <title>Shewanella sp. YLB-06 whole genomic sequence.</title>
        <authorList>
            <person name="Yu L."/>
        </authorList>
    </citation>
    <scope>NUCLEOTIDE SEQUENCE [LARGE SCALE GENOMIC DNA]</scope>
    <source>
        <strain evidence="2 3">YLB-06</strain>
    </source>
</reference>
<keyword evidence="3" id="KW-1185">Reference proteome</keyword>
<feature type="transmembrane region" description="Helical" evidence="1">
    <location>
        <begin position="41"/>
        <end position="58"/>
    </location>
</feature>
<feature type="transmembrane region" description="Helical" evidence="1">
    <location>
        <begin position="70"/>
        <end position="97"/>
    </location>
</feature>
<evidence type="ECO:0000313" key="3">
    <source>
        <dbReference type="Proteomes" id="UP000315947"/>
    </source>
</evidence>